<evidence type="ECO:0000313" key="12">
    <source>
        <dbReference type="Proteomes" id="UP000321525"/>
    </source>
</evidence>
<comment type="catalytic activity">
    <reaction evidence="1">
        <text>[L-4-(L-arginin-2-N-yl)aspartate](n) + H2O = [L-4-(L-arginin-2-N-yl)aspartate](n-1) + L-4-(L-arginin-2-N-yl)aspartate</text>
        <dbReference type="Rhea" id="RHEA:12845"/>
        <dbReference type="Rhea" id="RHEA-COMP:13728"/>
        <dbReference type="Rhea" id="RHEA-COMP:13734"/>
        <dbReference type="ChEBI" id="CHEBI:15377"/>
        <dbReference type="ChEBI" id="CHEBI:137986"/>
        <dbReference type="ChEBI" id="CHEBI:137991"/>
        <dbReference type="EC" id="3.4.15.6"/>
    </reaction>
</comment>
<evidence type="ECO:0000256" key="1">
    <source>
        <dbReference type="ARBA" id="ARBA00001092"/>
    </source>
</evidence>
<comment type="function">
    <text evidence="2">Exopeptidase that catalyzes the hydrolytic cleavage of multi-L-arginyl-poly-L-aspartic acid (cyanophycin; a water-insoluble reserve polymer) into aspartate-arginine dipeptides.</text>
</comment>
<dbReference type="Pfam" id="PF03575">
    <property type="entry name" value="Peptidase_S51"/>
    <property type="match status" value="1"/>
</dbReference>
<dbReference type="EMBL" id="VOLR01000001">
    <property type="protein sequence ID" value="TWX62749.1"/>
    <property type="molecule type" value="Genomic_DNA"/>
</dbReference>
<dbReference type="EC" id="3.4.15.6" evidence="4"/>
<organism evidence="11 13">
    <name type="scientific">Colwellia hornerae</name>
    <dbReference type="NCBI Taxonomy" id="89402"/>
    <lineage>
        <taxon>Bacteria</taxon>
        <taxon>Pseudomonadati</taxon>
        <taxon>Pseudomonadota</taxon>
        <taxon>Gammaproteobacteria</taxon>
        <taxon>Alteromonadales</taxon>
        <taxon>Colwelliaceae</taxon>
        <taxon>Colwellia</taxon>
    </lineage>
</organism>
<gene>
    <name evidence="10" type="ORF">ESZ26_00045</name>
    <name evidence="11" type="ORF">ESZ27_09285</name>
</gene>
<evidence type="ECO:0000256" key="5">
    <source>
        <dbReference type="ARBA" id="ARBA00015719"/>
    </source>
</evidence>
<dbReference type="AlphaFoldDB" id="A0A5C6QEE2"/>
<evidence type="ECO:0000313" key="11">
    <source>
        <dbReference type="EMBL" id="TWX67063.1"/>
    </source>
</evidence>
<feature type="active site" description="Charge relay system" evidence="9">
    <location>
        <position position="205"/>
    </location>
</feature>
<evidence type="ECO:0000313" key="10">
    <source>
        <dbReference type="EMBL" id="TWX62749.1"/>
    </source>
</evidence>
<evidence type="ECO:0000256" key="2">
    <source>
        <dbReference type="ARBA" id="ARBA00002039"/>
    </source>
</evidence>
<evidence type="ECO:0000256" key="3">
    <source>
        <dbReference type="ARBA" id="ARBA00006534"/>
    </source>
</evidence>
<dbReference type="NCBIfam" id="TIGR02069">
    <property type="entry name" value="cyanophycinase"/>
    <property type="match status" value="1"/>
</dbReference>
<feature type="active site" description="Charge relay system" evidence="9">
    <location>
        <position position="178"/>
    </location>
</feature>
<name>A0A5C6QEE2_9GAMM</name>
<comment type="caution">
    <text evidence="11">The sequence shown here is derived from an EMBL/GenBank/DDBJ whole genome shotgun (WGS) entry which is preliminary data.</text>
</comment>
<dbReference type="PANTHER" id="PTHR36175">
    <property type="entry name" value="CYANOPHYCINASE"/>
    <property type="match status" value="1"/>
</dbReference>
<keyword evidence="12" id="KW-1185">Reference proteome</keyword>
<dbReference type="InterPro" id="IPR029062">
    <property type="entry name" value="Class_I_gatase-like"/>
</dbReference>
<dbReference type="InterPro" id="IPR011811">
    <property type="entry name" value="Peptidase_S51_cyanophycinase"/>
</dbReference>
<evidence type="ECO:0000256" key="6">
    <source>
        <dbReference type="ARBA" id="ARBA00022670"/>
    </source>
</evidence>
<evidence type="ECO:0000256" key="4">
    <source>
        <dbReference type="ARBA" id="ARBA00013115"/>
    </source>
</evidence>
<dbReference type="SUPFAM" id="SSF52317">
    <property type="entry name" value="Class I glutamine amidotransferase-like"/>
    <property type="match status" value="1"/>
</dbReference>
<dbReference type="PANTHER" id="PTHR36175:SF1">
    <property type="entry name" value="CYANOPHYCINASE"/>
    <property type="match status" value="1"/>
</dbReference>
<keyword evidence="8" id="KW-0720">Serine protease</keyword>
<dbReference type="Proteomes" id="UP000321917">
    <property type="component" value="Unassembled WGS sequence"/>
</dbReference>
<proteinExistence type="inferred from homology"/>
<keyword evidence="6" id="KW-0645">Protease</keyword>
<dbReference type="GO" id="GO:0004180">
    <property type="term" value="F:carboxypeptidase activity"/>
    <property type="evidence" value="ECO:0007669"/>
    <property type="project" value="UniProtKB-KW"/>
</dbReference>
<comment type="similarity">
    <text evidence="3">Belongs to the peptidase S51 family.</text>
</comment>
<dbReference type="OrthoDB" id="9799980at2"/>
<evidence type="ECO:0000313" key="13">
    <source>
        <dbReference type="Proteomes" id="UP000321917"/>
    </source>
</evidence>
<accession>A0A5C6QEE2</accession>
<evidence type="ECO:0000256" key="7">
    <source>
        <dbReference type="ARBA" id="ARBA00022801"/>
    </source>
</evidence>
<sequence length="275" mass="28929">MCPAKIADGQQRGFIIPIGGAEERVDDPIILQRFVELCGDENANIVIIPTASQLAETGPNYEIIFRNLNVKNAISLPINSREDAEREDYLAALENATGIFITGGNQLRLSTILGGTSVAQSIRKLNSEGVHVAGTSAGAAIMPEHMIAGGSTGALPNEQGVTFAPGLGLISKVLLDQHFSQRNRLGRLLSAVSYNPFASGLGICENTAAFIAPDGLLEVVGHGSITVVDPSDLQHSSMAEARTGDSITLIGLKLHMLSNGDTYCLNTRVASPKAV</sequence>
<dbReference type="RefSeq" id="WP_146795812.1">
    <property type="nucleotide sequence ID" value="NZ_VOLP01000001.1"/>
</dbReference>
<keyword evidence="11" id="KW-0121">Carboxypeptidase</keyword>
<evidence type="ECO:0000256" key="9">
    <source>
        <dbReference type="PIRSR" id="PIRSR032067-1"/>
    </source>
</evidence>
<dbReference type="GO" id="GO:0006508">
    <property type="term" value="P:proteolysis"/>
    <property type="evidence" value="ECO:0007669"/>
    <property type="project" value="UniProtKB-KW"/>
</dbReference>
<reference evidence="11 13" key="1">
    <citation type="submission" date="2019-07" db="EMBL/GenBank/DDBJ databases">
        <title>Genomes of sea-ice associated Colwellia species.</title>
        <authorList>
            <person name="Bowman J.P."/>
        </authorList>
    </citation>
    <scope>NUCLEOTIDE SEQUENCE [LARGE SCALE GENOMIC DNA]</scope>
    <source>
        <strain evidence="10 12">ACAM 607</strain>
        <strain evidence="11 13">IC036</strain>
    </source>
</reference>
<dbReference type="EMBL" id="VOLQ01000015">
    <property type="protein sequence ID" value="TWX67063.1"/>
    <property type="molecule type" value="Genomic_DNA"/>
</dbReference>
<dbReference type="GO" id="GO:0008236">
    <property type="term" value="F:serine-type peptidase activity"/>
    <property type="evidence" value="ECO:0007669"/>
    <property type="project" value="UniProtKB-KW"/>
</dbReference>
<keyword evidence="7 11" id="KW-0378">Hydrolase</keyword>
<dbReference type="GO" id="GO:0008241">
    <property type="term" value="F:peptidyl-dipeptidase activity"/>
    <property type="evidence" value="ECO:0007669"/>
    <property type="project" value="UniProtKB-EC"/>
</dbReference>
<feature type="active site" description="Charge relay system" evidence="9">
    <location>
        <position position="136"/>
    </location>
</feature>
<dbReference type="PIRSF" id="PIRSF032067">
    <property type="entry name" value="Cyanophycinase"/>
    <property type="match status" value="1"/>
</dbReference>
<dbReference type="Proteomes" id="UP000321525">
    <property type="component" value="Unassembled WGS sequence"/>
</dbReference>
<evidence type="ECO:0000256" key="8">
    <source>
        <dbReference type="ARBA" id="ARBA00022825"/>
    </source>
</evidence>
<dbReference type="CDD" id="cd03145">
    <property type="entry name" value="GAT1_cyanophycinase"/>
    <property type="match status" value="1"/>
</dbReference>
<protein>
    <recommendedName>
        <fullName evidence="5">Cyanophycinase</fullName>
        <ecNumber evidence="4">3.4.15.6</ecNumber>
    </recommendedName>
</protein>
<dbReference type="InterPro" id="IPR005320">
    <property type="entry name" value="Peptidase_S51"/>
</dbReference>
<dbReference type="Gene3D" id="3.40.50.880">
    <property type="match status" value="1"/>
</dbReference>